<dbReference type="InterPro" id="IPR017905">
    <property type="entry name" value="ERV/ALR_sulphydryl_oxidase"/>
</dbReference>
<evidence type="ECO:0000256" key="7">
    <source>
        <dbReference type="ARBA" id="ARBA00023157"/>
    </source>
</evidence>
<keyword evidence="16" id="KW-1185">Reference proteome</keyword>
<keyword evidence="10" id="KW-0472">Membrane</keyword>
<dbReference type="FunCoup" id="A0A7M7GCN2">
    <property type="interactions" value="239"/>
</dbReference>
<dbReference type="OrthoDB" id="59470at2759"/>
<dbReference type="FunFam" id="1.20.120.310:FF:000001">
    <property type="entry name" value="Sulfhydryl oxidase"/>
    <property type="match status" value="1"/>
</dbReference>
<feature type="domain" description="Thioredoxin" evidence="14">
    <location>
        <begin position="17"/>
        <end position="159"/>
    </location>
</feature>
<proteinExistence type="inferred from homology"/>
<evidence type="ECO:0000259" key="13">
    <source>
        <dbReference type="PROSITE" id="PS51324"/>
    </source>
</evidence>
<comment type="similarity">
    <text evidence="2 10">Belongs to the quiescin-sulfhydryl oxidase (QSOX) family.</text>
</comment>
<dbReference type="SUPFAM" id="SSF69000">
    <property type="entry name" value="FAD-dependent thiol oxidase"/>
    <property type="match status" value="1"/>
</dbReference>
<dbReference type="GO" id="GO:0000139">
    <property type="term" value="C:Golgi membrane"/>
    <property type="evidence" value="ECO:0007669"/>
    <property type="project" value="TreeGrafter"/>
</dbReference>
<protein>
    <recommendedName>
        <fullName evidence="10">Sulfhydryl oxidase</fullName>
        <ecNumber evidence="10">1.8.3.2</ecNumber>
    </recommendedName>
</protein>
<evidence type="ECO:0000256" key="12">
    <source>
        <dbReference type="SAM" id="SignalP"/>
    </source>
</evidence>
<dbReference type="Pfam" id="PF18371">
    <property type="entry name" value="FAD_SOX"/>
    <property type="match status" value="1"/>
</dbReference>
<evidence type="ECO:0000313" key="15">
    <source>
        <dbReference type="EnsemblMetazoa" id="XP_001602334"/>
    </source>
</evidence>
<dbReference type="GO" id="GO:0006457">
    <property type="term" value="P:protein folding"/>
    <property type="evidence" value="ECO:0007669"/>
    <property type="project" value="TreeGrafter"/>
</dbReference>
<dbReference type="Pfam" id="PF18108">
    <property type="entry name" value="QSOX_Trx1"/>
    <property type="match status" value="1"/>
</dbReference>
<comment type="function">
    <text evidence="10">Catalyzes the oxidation of sulfhydryl groups in peptide and protein thiols to disulfides with the reduction of oxygen to hydrogen peroxide.</text>
</comment>
<dbReference type="OMA" id="YGELWNE"/>
<dbReference type="PROSITE" id="PS51324">
    <property type="entry name" value="ERV_ALR"/>
    <property type="match status" value="1"/>
</dbReference>
<name>A0A7M7GCN2_NASVI</name>
<dbReference type="GO" id="GO:0016971">
    <property type="term" value="F:flavin-dependent sulfhydryl oxidase activity"/>
    <property type="evidence" value="ECO:0007669"/>
    <property type="project" value="InterPro"/>
</dbReference>
<dbReference type="AlphaFoldDB" id="A0A7M7GCN2"/>
<evidence type="ECO:0000256" key="4">
    <source>
        <dbReference type="ARBA" id="ARBA00022729"/>
    </source>
</evidence>
<dbReference type="PROSITE" id="PS51352">
    <property type="entry name" value="THIOREDOXIN_2"/>
    <property type="match status" value="1"/>
</dbReference>
<keyword evidence="4 12" id="KW-0732">Signal</keyword>
<dbReference type="Gene3D" id="1.20.120.310">
    <property type="entry name" value="ERV/ALR sulfhydryl oxidase domain"/>
    <property type="match status" value="1"/>
</dbReference>
<evidence type="ECO:0000256" key="3">
    <source>
        <dbReference type="ARBA" id="ARBA00022630"/>
    </source>
</evidence>
<dbReference type="PANTHER" id="PTHR22897">
    <property type="entry name" value="QUIESCIN Q6-RELATED SULFHYDRYL OXIDASE"/>
    <property type="match status" value="1"/>
</dbReference>
<dbReference type="SUPFAM" id="SSF52833">
    <property type="entry name" value="Thioredoxin-like"/>
    <property type="match status" value="1"/>
</dbReference>
<reference evidence="15" key="1">
    <citation type="submission" date="2021-01" db="UniProtKB">
        <authorList>
            <consortium name="EnsemblMetazoa"/>
        </authorList>
    </citation>
    <scope>IDENTIFICATION</scope>
</reference>
<accession>A0A7M7GCN2</accession>
<dbReference type="KEGG" id="nvi:100118345"/>
<evidence type="ECO:0000256" key="9">
    <source>
        <dbReference type="ARBA" id="ARBA00048864"/>
    </source>
</evidence>
<dbReference type="SMR" id="A0A7M7GCN2"/>
<dbReference type="Gene3D" id="1.20.120.1960">
    <property type="entry name" value="QSOX sulfhydryl oxidase domain"/>
    <property type="match status" value="1"/>
</dbReference>
<evidence type="ECO:0000256" key="8">
    <source>
        <dbReference type="ARBA" id="ARBA00023180"/>
    </source>
</evidence>
<dbReference type="InParanoid" id="A0A7M7GCN2"/>
<evidence type="ECO:0000256" key="1">
    <source>
        <dbReference type="ARBA" id="ARBA00001974"/>
    </source>
</evidence>
<evidence type="ECO:0000256" key="6">
    <source>
        <dbReference type="ARBA" id="ARBA00023002"/>
    </source>
</evidence>
<dbReference type="GO" id="GO:0005615">
    <property type="term" value="C:extracellular space"/>
    <property type="evidence" value="ECO:0007669"/>
    <property type="project" value="TreeGrafter"/>
</dbReference>
<dbReference type="CDD" id="cd02992">
    <property type="entry name" value="PDI_a_QSOX"/>
    <property type="match status" value="1"/>
</dbReference>
<feature type="region of interest" description="Disordered" evidence="11">
    <location>
        <begin position="288"/>
        <end position="313"/>
    </location>
</feature>
<dbReference type="InterPro" id="IPR041269">
    <property type="entry name" value="QSOX_Trx1"/>
</dbReference>
<dbReference type="InterPro" id="IPR039798">
    <property type="entry name" value="Sulfhydryl_oxidase"/>
</dbReference>
<feature type="transmembrane region" description="Helical" evidence="10">
    <location>
        <begin position="594"/>
        <end position="613"/>
    </location>
</feature>
<evidence type="ECO:0000256" key="2">
    <source>
        <dbReference type="ARBA" id="ARBA00006041"/>
    </source>
</evidence>
<feature type="domain" description="ERV/ALR sulfhydryl oxidase" evidence="13">
    <location>
        <begin position="414"/>
        <end position="519"/>
    </location>
</feature>
<evidence type="ECO:0000256" key="5">
    <source>
        <dbReference type="ARBA" id="ARBA00022827"/>
    </source>
</evidence>
<comment type="cofactor">
    <cofactor evidence="1 10">
        <name>FAD</name>
        <dbReference type="ChEBI" id="CHEBI:57692"/>
    </cofactor>
</comment>
<feature type="signal peptide" evidence="12">
    <location>
        <begin position="1"/>
        <end position="23"/>
    </location>
</feature>
<sequence>MGRQLLLELVLIVFGLFLVGGFANVIPQKEQDEGNQGLYNSSDFVTILDVKNFKSSVYNSRKTWLVEFYNSWCGFCHRFAPIWKDVAKSIHGWKNIVVIAAIDCANDDNNPLCREYEVMRYPTLKFFPVNSKKDFLGLEVQKGNDEAQIIQAVIDQLVKEQQEQRGATSWPNLVPFRGTEIETLWHGVPQSVQYEFLIFEEPKSYLGAEVILELHKLDTIRIRRVTSENVFLSVTSKVTKFPSLIVIDRDNSQTFLKIDTITREGIRNVITEFLISKGISADIKDDIEETHERHPHKTISKDENEPEDSNNSSDKLYQLDLEATLRYSLNNEIPLSSAITGEKFKALKSYLKVLAEYFPVHMPKGKMYLQVLQEIVEGKKNITGKEFKGHVRDKEEKFMPVYSGPKTWIGCKGSSPTYRGYPCGLWTLFHTLTVAAVEESNGLNDNVPPVLAAMHGYIKYFFGCAECSDHFQKMAERRKLFDTHDGKESILWLWRAHNEVNERLAGDDTEDPEHKKIQYPSAQHCPECKRPNGVWDENEVLKFLKRKYSRRNIDFQGINDEILRRELDSSALSSGASQRKLGWDFTIFDISICVVLYVMSAAILTLVCIKFAFKRTYKKKVSFQNLLGIA</sequence>
<gene>
    <name evidence="15" type="primary">100118345</name>
</gene>
<dbReference type="Proteomes" id="UP000002358">
    <property type="component" value="Chromosome 5"/>
</dbReference>
<evidence type="ECO:0000256" key="10">
    <source>
        <dbReference type="RuleBase" id="RU371123"/>
    </source>
</evidence>
<keyword evidence="7" id="KW-1015">Disulfide bond</keyword>
<keyword evidence="8" id="KW-0325">Glycoprotein</keyword>
<keyword evidence="10" id="KW-1133">Transmembrane helix</keyword>
<feature type="chain" id="PRO_5029902765" description="Sulfhydryl oxidase" evidence="12">
    <location>
        <begin position="24"/>
        <end position="630"/>
    </location>
</feature>
<dbReference type="GO" id="GO:0003756">
    <property type="term" value="F:protein disulfide isomerase activity"/>
    <property type="evidence" value="ECO:0007669"/>
    <property type="project" value="TreeGrafter"/>
</dbReference>
<dbReference type="EnsemblMetazoa" id="XM_001602284">
    <property type="protein sequence ID" value="XP_001602334"/>
    <property type="gene ID" value="LOC100118345"/>
</dbReference>
<organism evidence="15 16">
    <name type="scientific">Nasonia vitripennis</name>
    <name type="common">Parasitic wasp</name>
    <dbReference type="NCBI Taxonomy" id="7425"/>
    <lineage>
        <taxon>Eukaryota</taxon>
        <taxon>Metazoa</taxon>
        <taxon>Ecdysozoa</taxon>
        <taxon>Arthropoda</taxon>
        <taxon>Hexapoda</taxon>
        <taxon>Insecta</taxon>
        <taxon>Pterygota</taxon>
        <taxon>Neoptera</taxon>
        <taxon>Endopterygota</taxon>
        <taxon>Hymenoptera</taxon>
        <taxon>Apocrita</taxon>
        <taxon>Proctotrupomorpha</taxon>
        <taxon>Chalcidoidea</taxon>
        <taxon>Pteromalidae</taxon>
        <taxon>Pteromalinae</taxon>
        <taxon>Nasonia</taxon>
    </lineage>
</organism>
<evidence type="ECO:0000259" key="14">
    <source>
        <dbReference type="PROSITE" id="PS51352"/>
    </source>
</evidence>
<dbReference type="InterPro" id="IPR013766">
    <property type="entry name" value="Thioredoxin_domain"/>
</dbReference>
<dbReference type="PANTHER" id="PTHR22897:SF8">
    <property type="entry name" value="SULFHYDRYL OXIDASE"/>
    <property type="match status" value="1"/>
</dbReference>
<keyword evidence="10" id="KW-0812">Transmembrane</keyword>
<keyword evidence="3 10" id="KW-0285">Flavoprotein</keyword>
<evidence type="ECO:0000313" key="16">
    <source>
        <dbReference type="Proteomes" id="UP000002358"/>
    </source>
</evidence>
<dbReference type="InterPro" id="IPR036249">
    <property type="entry name" value="Thioredoxin-like_sf"/>
</dbReference>
<dbReference type="EC" id="1.8.3.2" evidence="10"/>
<dbReference type="InterPro" id="IPR042568">
    <property type="entry name" value="QSOX_FAD-bd_sf"/>
</dbReference>
<dbReference type="InterPro" id="IPR040986">
    <property type="entry name" value="QSOX_FAD-bd_dom"/>
</dbReference>
<dbReference type="FunFam" id="3.40.30.10:FF:000073">
    <property type="entry name" value="Sulfhydryl oxidase"/>
    <property type="match status" value="1"/>
</dbReference>
<keyword evidence="6 10" id="KW-0560">Oxidoreductase</keyword>
<evidence type="ECO:0000256" key="11">
    <source>
        <dbReference type="SAM" id="MobiDB-lite"/>
    </source>
</evidence>
<dbReference type="Gene3D" id="3.40.30.10">
    <property type="entry name" value="Glutaredoxin"/>
    <property type="match status" value="2"/>
</dbReference>
<keyword evidence="5 10" id="KW-0274">FAD</keyword>
<dbReference type="Pfam" id="PF04777">
    <property type="entry name" value="Evr1_Alr"/>
    <property type="match status" value="1"/>
</dbReference>
<dbReference type="InterPro" id="IPR036774">
    <property type="entry name" value="ERV/ALR_sulphydryl_oxid_sf"/>
</dbReference>
<comment type="catalytic activity">
    <reaction evidence="9 10">
        <text>2 R'C(R)SH + O2 = R'C(R)S-S(R)CR' + H2O2</text>
        <dbReference type="Rhea" id="RHEA:17357"/>
        <dbReference type="ChEBI" id="CHEBI:15379"/>
        <dbReference type="ChEBI" id="CHEBI:16240"/>
        <dbReference type="ChEBI" id="CHEBI:16520"/>
        <dbReference type="ChEBI" id="CHEBI:17412"/>
        <dbReference type="EC" id="1.8.3.2"/>
    </reaction>
</comment>
<dbReference type="Pfam" id="PF00085">
    <property type="entry name" value="Thioredoxin"/>
    <property type="match status" value="1"/>
</dbReference>